<dbReference type="Proteomes" id="UP000050520">
    <property type="component" value="Unassembled WGS sequence"/>
</dbReference>
<dbReference type="EMBL" id="LJEB01000087">
    <property type="protein sequence ID" value="KPR53946.1"/>
    <property type="molecule type" value="Genomic_DNA"/>
</dbReference>
<reference evidence="1 2" key="2">
    <citation type="journal article" date="2017" name="PLoS ONE">
        <title>Genomic and phenotypic characterisation of fluoroquinolone resistance mechanisms in Enterobacteriaceae in Durban, South Africa.</title>
        <authorList>
            <person name="Osei Sekyere J."/>
            <person name="Amoako D.G."/>
        </authorList>
    </citation>
    <scope>NUCLEOTIDE SEQUENCE [LARGE SCALE GENOMIC DNA]</scope>
    <source>
        <strain evidence="1 2">ST62:944112508</strain>
    </source>
</reference>
<gene>
    <name evidence="1" type="ORF">AN672_18750</name>
</gene>
<dbReference type="AlphaFoldDB" id="A0AA40TJB4"/>
<sequence length="238" mass="25000">MSNGQKFPFLKALNNAIHTANEDRAAIEGRSLPCHVVGVDGQIVTVQFDMLPDGTQYPQVTLPIATFEYIRYPVQIGDKGVTVAADVSLRGISGLGTGIASRALTLSLVPLFFVPLSNNGWTKEDPDKIVLYGPDGAILKTADGASSITVEPGKITEKADAIYITAKNIYLGGGTIHLNGPIVQDVGEMSDTSAKFIGPMDVTNDVVAGGVSLMNHPHDVINVQSGGSTIQSEKPKAG</sequence>
<evidence type="ECO:0000313" key="2">
    <source>
        <dbReference type="Proteomes" id="UP000050520"/>
    </source>
</evidence>
<protein>
    <submittedName>
        <fullName evidence="1">Phage baseplate protein</fullName>
    </submittedName>
</protein>
<accession>A0AA40TJB4</accession>
<organism evidence="1 2">
    <name type="scientific">Citrobacter freundii</name>
    <dbReference type="NCBI Taxonomy" id="546"/>
    <lineage>
        <taxon>Bacteria</taxon>
        <taxon>Pseudomonadati</taxon>
        <taxon>Pseudomonadota</taxon>
        <taxon>Gammaproteobacteria</taxon>
        <taxon>Enterobacterales</taxon>
        <taxon>Enterobacteriaceae</taxon>
        <taxon>Citrobacter</taxon>
        <taxon>Citrobacter freundii complex</taxon>
    </lineage>
</organism>
<name>A0AA40TJB4_CITFR</name>
<comment type="caution">
    <text evidence="1">The sequence shown here is derived from an EMBL/GenBank/DDBJ whole genome shotgun (WGS) entry which is preliminary data.</text>
</comment>
<evidence type="ECO:0000313" key="1">
    <source>
        <dbReference type="EMBL" id="KPR53946.1"/>
    </source>
</evidence>
<proteinExistence type="predicted"/>
<reference evidence="2" key="1">
    <citation type="submission" date="2015-09" db="EMBL/GenBank/DDBJ databases">
        <title>Prevalence of NDMs in South Africa.</title>
        <authorList>
            <person name="Osei Sekyere J."/>
            <person name="Govinden U."/>
            <person name="Essack S."/>
            <person name="Haldorsen B."/>
            <person name="Samuelsen O."/>
            <person name="Aasnaes B."/>
            <person name="Sundsfjord A."/>
        </authorList>
    </citation>
    <scope>NUCLEOTIDE SEQUENCE [LARGE SCALE GENOMIC DNA]</scope>
    <source>
        <strain evidence="2">ST62:944112508</strain>
    </source>
</reference>
<dbReference type="RefSeq" id="WP_057064381.1">
    <property type="nucleotide sequence ID" value="NZ_LJEB01000087.1"/>
</dbReference>